<name>A0ABU0J655_9HYPH</name>
<dbReference type="RefSeq" id="WP_307272717.1">
    <property type="nucleotide sequence ID" value="NZ_JAUSVX010000004.1"/>
</dbReference>
<evidence type="ECO:0000313" key="2">
    <source>
        <dbReference type="Proteomes" id="UP001242480"/>
    </source>
</evidence>
<reference evidence="1 2" key="1">
    <citation type="submission" date="2023-07" db="EMBL/GenBank/DDBJ databases">
        <title>Genomic Encyclopedia of Type Strains, Phase IV (KMG-IV): sequencing the most valuable type-strain genomes for metagenomic binning, comparative biology and taxonomic classification.</title>
        <authorList>
            <person name="Goeker M."/>
        </authorList>
    </citation>
    <scope>NUCLEOTIDE SEQUENCE [LARGE SCALE GENOMIC DNA]</scope>
    <source>
        <strain evidence="1 2">DSM 19619</strain>
    </source>
</reference>
<proteinExistence type="predicted"/>
<comment type="caution">
    <text evidence="1">The sequence shown here is derived from an EMBL/GenBank/DDBJ whole genome shotgun (WGS) entry which is preliminary data.</text>
</comment>
<gene>
    <name evidence="1" type="ORF">QO011_002746</name>
</gene>
<organism evidence="1 2">
    <name type="scientific">Labrys wisconsinensis</name>
    <dbReference type="NCBI Taxonomy" id="425677"/>
    <lineage>
        <taxon>Bacteria</taxon>
        <taxon>Pseudomonadati</taxon>
        <taxon>Pseudomonadota</taxon>
        <taxon>Alphaproteobacteria</taxon>
        <taxon>Hyphomicrobiales</taxon>
        <taxon>Xanthobacteraceae</taxon>
        <taxon>Labrys</taxon>
    </lineage>
</organism>
<dbReference type="Proteomes" id="UP001242480">
    <property type="component" value="Unassembled WGS sequence"/>
</dbReference>
<keyword evidence="2" id="KW-1185">Reference proteome</keyword>
<protein>
    <submittedName>
        <fullName evidence="1">Uncharacterized protein</fullName>
    </submittedName>
</protein>
<dbReference type="EMBL" id="JAUSVX010000004">
    <property type="protein sequence ID" value="MDQ0469730.1"/>
    <property type="molecule type" value="Genomic_DNA"/>
</dbReference>
<evidence type="ECO:0000313" key="1">
    <source>
        <dbReference type="EMBL" id="MDQ0469730.1"/>
    </source>
</evidence>
<sequence>MPDEPCLQLLDLLERDQLAGHDFPGSGLTIRALVAVLAARQQTPPRLGNPRRCFFAVLEPFLIDEQLPRKWVGRIARTSLNHIWDWLCHDLAAAEMAAYQAEVVTALLDRDVARAHEQAAQLQKALLPAIRRAVASHDEAVLHRFSVLVGGQAVLEDLRDMMTVMEHRETLRALGERIRGPIRQLDEEEAAFILEALVPFARGDAMLLPYAVALVMGRLTHPWQILQVAVLAVESREALRLGQSSFRVVMELLLCELERLVVRAQAERRGRRTARLALAATDFAASVRAIVDHIAMGPEIGWMKRMGAARSRMAQVLRPELEELPGRVRRILRAPWYRELDGGGAFDAGEFAAIEAGLDLLVIAKDHAAELALNEATLRVISRLAAFLEASLRPLLDGLRGSVGDDRAFRLQQLEAAVRIARRVLGAEYATLLQKAVDVAAAEVRPLARAG</sequence>
<accession>A0ABU0J655</accession>